<accession>A0A1Y2EHD0</accession>
<feature type="domain" description="CBM10" evidence="6">
    <location>
        <begin position="54"/>
        <end position="89"/>
    </location>
</feature>
<dbReference type="GO" id="GO:0016787">
    <property type="term" value="F:hydrolase activity"/>
    <property type="evidence" value="ECO:0007669"/>
    <property type="project" value="UniProtKB-KW"/>
</dbReference>
<evidence type="ECO:0000256" key="4">
    <source>
        <dbReference type="SAM" id="MobiDB-lite"/>
    </source>
</evidence>
<evidence type="ECO:0000313" key="7">
    <source>
        <dbReference type="EMBL" id="ORY70734.1"/>
    </source>
</evidence>
<keyword evidence="8" id="KW-1185">Reference proteome</keyword>
<dbReference type="InterPro" id="IPR014867">
    <property type="entry name" value="Spore_coat_CotH_CotH2/3/7"/>
</dbReference>
<feature type="compositionally biased region" description="Gly residues" evidence="4">
    <location>
        <begin position="339"/>
        <end position="360"/>
    </location>
</feature>
<dbReference type="OrthoDB" id="2142176at2759"/>
<evidence type="ECO:0000256" key="5">
    <source>
        <dbReference type="SAM" id="SignalP"/>
    </source>
</evidence>
<dbReference type="Gene3D" id="3.90.1220.10">
    <property type="entry name" value="Cellulose docking domain, dockering"/>
    <property type="match status" value="2"/>
</dbReference>
<keyword evidence="1 5" id="KW-0732">Signal</keyword>
<feature type="signal peptide" evidence="5">
    <location>
        <begin position="1"/>
        <end position="16"/>
    </location>
</feature>
<dbReference type="InterPro" id="IPR009034">
    <property type="entry name" value="Dockerin_dom_fun_sf"/>
</dbReference>
<feature type="domain" description="CBM10" evidence="6">
    <location>
        <begin position="18"/>
        <end position="51"/>
    </location>
</feature>
<dbReference type="AlphaFoldDB" id="A0A1Y2EHD0"/>
<evidence type="ECO:0000259" key="6">
    <source>
        <dbReference type="PROSITE" id="PS51763"/>
    </source>
</evidence>
<dbReference type="SUPFAM" id="SSF64571">
    <property type="entry name" value="Cellulose docking domain, dockering"/>
    <property type="match status" value="2"/>
</dbReference>
<gene>
    <name evidence="7" type="ORF">LY90DRAFT_700182</name>
</gene>
<dbReference type="Pfam" id="PF08757">
    <property type="entry name" value="CotH"/>
    <property type="match status" value="2"/>
</dbReference>
<keyword evidence="2" id="KW-0677">Repeat</keyword>
<evidence type="ECO:0000256" key="1">
    <source>
        <dbReference type="ARBA" id="ARBA00022729"/>
    </source>
</evidence>
<dbReference type="Pfam" id="PF02013">
    <property type="entry name" value="CBM_10"/>
    <property type="match status" value="2"/>
</dbReference>
<comment type="caution">
    <text evidence="7">The sequence shown here is derived from an EMBL/GenBank/DDBJ whole genome shotgun (WGS) entry which is preliminary data.</text>
</comment>
<dbReference type="PROSITE" id="PS51763">
    <property type="entry name" value="CBM10"/>
    <property type="match status" value="2"/>
</dbReference>
<proteinExistence type="predicted"/>
<feature type="region of interest" description="Disordered" evidence="4">
    <location>
        <begin position="337"/>
        <end position="453"/>
    </location>
</feature>
<keyword evidence="3" id="KW-0378">Hydrolase</keyword>
<evidence type="ECO:0000256" key="3">
    <source>
        <dbReference type="ARBA" id="ARBA00022801"/>
    </source>
</evidence>
<reference evidence="7 8" key="1">
    <citation type="submission" date="2016-08" db="EMBL/GenBank/DDBJ databases">
        <title>A Parts List for Fungal Cellulosomes Revealed by Comparative Genomics.</title>
        <authorList>
            <consortium name="DOE Joint Genome Institute"/>
            <person name="Haitjema C.H."/>
            <person name="Gilmore S.P."/>
            <person name="Henske J.K."/>
            <person name="Solomon K.V."/>
            <person name="De Groot R."/>
            <person name="Kuo A."/>
            <person name="Mondo S.J."/>
            <person name="Salamov A.A."/>
            <person name="Labutti K."/>
            <person name="Zhao Z."/>
            <person name="Chiniquy J."/>
            <person name="Barry K."/>
            <person name="Brewer H.M."/>
            <person name="Purvine S.O."/>
            <person name="Wright A.T."/>
            <person name="Boxma B."/>
            <person name="Van Alen T."/>
            <person name="Hackstein J.H."/>
            <person name="Baker S.E."/>
            <person name="Grigoriev I.V."/>
            <person name="O'Malley M.A."/>
        </authorList>
    </citation>
    <scope>NUCLEOTIDE SEQUENCE [LARGE SCALE GENOMIC DNA]</scope>
    <source>
        <strain evidence="7 8">G1</strain>
    </source>
</reference>
<evidence type="ECO:0000256" key="2">
    <source>
        <dbReference type="ARBA" id="ARBA00022737"/>
    </source>
</evidence>
<feature type="compositionally biased region" description="Low complexity" evidence="4">
    <location>
        <begin position="361"/>
        <end position="430"/>
    </location>
</feature>
<protein>
    <recommendedName>
        <fullName evidence="6">CBM10 domain-containing protein</fullName>
    </recommendedName>
</protein>
<evidence type="ECO:0000313" key="8">
    <source>
        <dbReference type="Proteomes" id="UP000193920"/>
    </source>
</evidence>
<dbReference type="STRING" id="1754190.A0A1Y2EHD0"/>
<organism evidence="7 8">
    <name type="scientific">Neocallimastix californiae</name>
    <dbReference type="NCBI Taxonomy" id="1754190"/>
    <lineage>
        <taxon>Eukaryota</taxon>
        <taxon>Fungi</taxon>
        <taxon>Fungi incertae sedis</taxon>
        <taxon>Chytridiomycota</taxon>
        <taxon>Chytridiomycota incertae sedis</taxon>
        <taxon>Neocallimastigomycetes</taxon>
        <taxon>Neocallimastigales</taxon>
        <taxon>Neocallimastigaceae</taxon>
        <taxon>Neocallimastix</taxon>
    </lineage>
</organism>
<dbReference type="Proteomes" id="UP000193920">
    <property type="component" value="Unassembled WGS sequence"/>
</dbReference>
<name>A0A1Y2EHD0_9FUNG</name>
<dbReference type="EMBL" id="MCOG01000042">
    <property type="protein sequence ID" value="ORY70734.1"/>
    <property type="molecule type" value="Genomic_DNA"/>
</dbReference>
<feature type="chain" id="PRO_5011988238" description="CBM10 domain-containing protein" evidence="5">
    <location>
        <begin position="17"/>
        <end position="697"/>
    </location>
</feature>
<sequence length="697" mass="77290">MKFFVFASLLAAGAFASKCHSQYECCSNCEVIYSDDEGDWGVENYDWCFIDKSKCEATNGYPKCSSCVVYYTDENGDWGVENNDWCLIQKSRCGSSSYENDNQEPVYGGGSNVIPVISLKSSSGTTDFATKPVEKHIANQAYMGREMPPEPYYEDCNITVEDTDGKKVINGVNGKVKVRGNWTSNYVKKSLKINFSESQSMLGLNGGKKFKSWILLAEYKDGSMLRNKSTFAISREILGKDGLYASDSRLVELKINDEYFGVYLLCEVQQINKGRVDITKVDDDYQGTDMGYLLEYDAGYAMYEEEMESFRVNFNDNAPLKPYDGQGGNGRTIQPIGMSFGGFPGGGFPGGGFPGGGNWGGQPNNGQPNNGQQNNPWGGQPNNGQPNNGQQNNPWGGQPNNGQQNNPWGGQPNNGQPNNGQPNNGQQNNPWGGGFGNWGGNMKKRQFNTGNGVNMTIKSGANNQQQNTFISNYVNNVYKILYEAAYNKKTLKFNNNYSQVVEASGLSTRQAIENVIDANSLADMFIISEIACDADLYYSSFYLDVDFGADGSKKLRFEAPWDFDSGLGNKDRCADGKGHFAANIIPDNGGFGNTINAWLAVIIYEDWFQDIIRNKWTKAYESGIFKNVANSIRSESSSYAEAFDRNYAKWNNIIENSQFANELSPGAKKCKTQKEAANYLADWLEKRVAFINSNWHN</sequence>
<dbReference type="InterPro" id="IPR002883">
    <property type="entry name" value="CBM10/Dockerin_dom"/>
</dbReference>